<gene>
    <name evidence="1" type="ORF">DFP72DRAFT_524401</name>
</gene>
<comment type="caution">
    <text evidence="1">The sequence shown here is derived from an EMBL/GenBank/DDBJ whole genome shotgun (WGS) entry which is preliminary data.</text>
</comment>
<proteinExistence type="predicted"/>
<evidence type="ECO:0000313" key="1">
    <source>
        <dbReference type="EMBL" id="KAF6763125.1"/>
    </source>
</evidence>
<protein>
    <submittedName>
        <fullName evidence="1">Uncharacterized protein</fullName>
    </submittedName>
</protein>
<reference evidence="1 2" key="1">
    <citation type="submission" date="2020-07" db="EMBL/GenBank/DDBJ databases">
        <title>Comparative genomics of pyrophilous fungi reveals a link between fire events and developmental genes.</title>
        <authorList>
            <consortium name="DOE Joint Genome Institute"/>
            <person name="Steindorff A.S."/>
            <person name="Carver A."/>
            <person name="Calhoun S."/>
            <person name="Stillman K."/>
            <person name="Liu H."/>
            <person name="Lipzen A."/>
            <person name="Pangilinan J."/>
            <person name="Labutti K."/>
            <person name="Bruns T.D."/>
            <person name="Grigoriev I.V."/>
        </authorList>
    </citation>
    <scope>NUCLEOTIDE SEQUENCE [LARGE SCALE GENOMIC DNA]</scope>
    <source>
        <strain evidence="1 2">CBS 144469</strain>
    </source>
</reference>
<organism evidence="1 2">
    <name type="scientific">Ephemerocybe angulata</name>
    <dbReference type="NCBI Taxonomy" id="980116"/>
    <lineage>
        <taxon>Eukaryota</taxon>
        <taxon>Fungi</taxon>
        <taxon>Dikarya</taxon>
        <taxon>Basidiomycota</taxon>
        <taxon>Agaricomycotina</taxon>
        <taxon>Agaricomycetes</taxon>
        <taxon>Agaricomycetidae</taxon>
        <taxon>Agaricales</taxon>
        <taxon>Agaricineae</taxon>
        <taxon>Psathyrellaceae</taxon>
        <taxon>Ephemerocybe</taxon>
    </lineage>
</organism>
<dbReference type="EMBL" id="JACGCI010000006">
    <property type="protein sequence ID" value="KAF6763125.1"/>
    <property type="molecule type" value="Genomic_DNA"/>
</dbReference>
<sequence>MPYASWIHGSFKANHCYALSPSYESVALLYDDLRGPLTLALVSSGTHHPFSESVSCGERATRITSSTRWANPFHFSIDPCNVLWVSGGQDVGRDFHGASTHPCISPSHFNCCSPQGFCQSTVTSIKKKCRKPISLITSLEHCLLGRRRYQSLDSRVKICRISTCRCVTRSPLGLAISLQLQNRLPVVPLVRVALGLLKLLLLPPANEDKKLHHTSRLGLYDSS</sequence>
<dbReference type="Proteomes" id="UP000521943">
    <property type="component" value="Unassembled WGS sequence"/>
</dbReference>
<accession>A0A8H6ICN6</accession>
<name>A0A8H6ICN6_9AGAR</name>
<keyword evidence="2" id="KW-1185">Reference proteome</keyword>
<evidence type="ECO:0000313" key="2">
    <source>
        <dbReference type="Proteomes" id="UP000521943"/>
    </source>
</evidence>
<dbReference type="AlphaFoldDB" id="A0A8H6ICN6"/>